<dbReference type="InterPro" id="IPR021257">
    <property type="entry name" value="DUF2809"/>
</dbReference>
<organism evidence="2 3">
    <name type="scientific">Cohnella lupini</name>
    <dbReference type="NCBI Taxonomy" id="1294267"/>
    <lineage>
        <taxon>Bacteria</taxon>
        <taxon>Bacillati</taxon>
        <taxon>Bacillota</taxon>
        <taxon>Bacilli</taxon>
        <taxon>Bacillales</taxon>
        <taxon>Paenibacillaceae</taxon>
        <taxon>Cohnella</taxon>
    </lineage>
</organism>
<dbReference type="Pfam" id="PF10990">
    <property type="entry name" value="DUF2809"/>
    <property type="match status" value="1"/>
</dbReference>
<evidence type="ECO:0000313" key="3">
    <source>
        <dbReference type="Proteomes" id="UP000256869"/>
    </source>
</evidence>
<feature type="transmembrane region" description="Helical" evidence="1">
    <location>
        <begin position="20"/>
        <end position="37"/>
    </location>
</feature>
<comment type="caution">
    <text evidence="2">The sequence shown here is derived from an EMBL/GenBank/DDBJ whole genome shotgun (WGS) entry which is preliminary data.</text>
</comment>
<protein>
    <submittedName>
        <fullName evidence="2">Uncharacterized protein DUF2809</fullName>
    </submittedName>
</protein>
<keyword evidence="1" id="KW-0472">Membrane</keyword>
<keyword evidence="3" id="KW-1185">Reference proteome</keyword>
<gene>
    <name evidence="2" type="ORF">DFP95_101616</name>
</gene>
<evidence type="ECO:0000256" key="1">
    <source>
        <dbReference type="SAM" id="Phobius"/>
    </source>
</evidence>
<evidence type="ECO:0000313" key="2">
    <source>
        <dbReference type="EMBL" id="RED66118.1"/>
    </source>
</evidence>
<reference evidence="2 3" key="1">
    <citation type="submission" date="2018-07" db="EMBL/GenBank/DDBJ databases">
        <title>Genomic Encyclopedia of Type Strains, Phase III (KMG-III): the genomes of soil and plant-associated and newly described type strains.</title>
        <authorList>
            <person name="Whitman W."/>
        </authorList>
    </citation>
    <scope>NUCLEOTIDE SEQUENCE [LARGE SCALE GENOMIC DNA]</scope>
    <source>
        <strain evidence="2 3">CECT 8236</strain>
    </source>
</reference>
<dbReference type="AlphaFoldDB" id="A0A3D9IWC0"/>
<name>A0A3D9IWC0_9BACL</name>
<proteinExistence type="predicted"/>
<dbReference type="EMBL" id="QRDY01000001">
    <property type="protein sequence ID" value="RED66118.1"/>
    <property type="molecule type" value="Genomic_DNA"/>
</dbReference>
<keyword evidence="1" id="KW-0812">Transmembrane</keyword>
<accession>A0A3D9IWC0</accession>
<feature type="transmembrane region" description="Helical" evidence="1">
    <location>
        <begin position="43"/>
        <end position="62"/>
    </location>
</feature>
<dbReference type="Proteomes" id="UP000256869">
    <property type="component" value="Unassembled WGS sequence"/>
</dbReference>
<sequence length="142" mass="15562">MVGAGEAVGGAGKHGMRERLYYGCAIVVVVILGISSREFAAELPVFVAEHFGDGLWASMVYLGFRMLDVRRSRMWALGLSAAFCCGVEVSQLYQAEWINEIRSTTLGALILGQGFLAVDFVRYGLGIAVTFLVDWFMRVGRD</sequence>
<keyword evidence="1" id="KW-1133">Transmembrane helix</keyword>